<feature type="compositionally biased region" description="Low complexity" evidence="1">
    <location>
        <begin position="183"/>
        <end position="195"/>
    </location>
</feature>
<feature type="region of interest" description="Disordered" evidence="1">
    <location>
        <begin position="1"/>
        <end position="243"/>
    </location>
</feature>
<evidence type="ECO:0000256" key="1">
    <source>
        <dbReference type="SAM" id="MobiDB-lite"/>
    </source>
</evidence>
<dbReference type="Gene3D" id="2.40.50.40">
    <property type="match status" value="1"/>
</dbReference>
<feature type="domain" description="Chromo" evidence="2">
    <location>
        <begin position="247"/>
        <end position="307"/>
    </location>
</feature>
<dbReference type="InterPro" id="IPR016197">
    <property type="entry name" value="Chromo-like_dom_sf"/>
</dbReference>
<organism evidence="3 4">
    <name type="scientific">Emiliania huxleyi (strain CCMP1516)</name>
    <dbReference type="NCBI Taxonomy" id="280463"/>
    <lineage>
        <taxon>Eukaryota</taxon>
        <taxon>Haptista</taxon>
        <taxon>Haptophyta</taxon>
        <taxon>Prymnesiophyceae</taxon>
        <taxon>Isochrysidales</taxon>
        <taxon>Noelaerhabdaceae</taxon>
        <taxon>Emiliania</taxon>
    </lineage>
</organism>
<feature type="compositionally biased region" description="Basic and acidic residues" evidence="1">
    <location>
        <begin position="207"/>
        <end position="220"/>
    </location>
</feature>
<sequence length="494" mass="53555">MSRAARNSSVSEASELSQAPPLRRRAALRSSSGKGNTAGDGPAGANSGRQQAAPAGSRPAQRGRSRERPAGTASVPESPDALIRACKRQTRSLQRDRMIEHRDAARQAQQAGAVRRSASARRTEPAMRPGTAAATEGAASASASERDPAAPPRQEVERREVPGYDRCELSDGDYDSEKEQMGRPPARAAKAATARSRNEAEEEQREEEDRFVAMYDDRSDATTPSEASSSRDANDGESESDESDPLYAVRRILALKRVWGGKLEYQIEWEPDPTGAETYDPSFEPEDNLASALVEEFREQHPQLIEQALGGRVDSVWPVPNGGAVPSKPRCVVPPKLKWEAAQVWSPTSDRALIALDVVSTGGKSPFAVSLAMGRVDEEGRVSNSFHSREIKNEIKNFKTDFSQRERLRLGLPPGGRSNCAGCLLLCEEVEGSSQQTPGGHARFYLPSGLRVPEPRLGCVVCKVNLCKKCRRPVAKGGWDHVGYCHGQLPPVSG</sequence>
<evidence type="ECO:0000313" key="4">
    <source>
        <dbReference type="Proteomes" id="UP000013827"/>
    </source>
</evidence>
<dbReference type="PaxDb" id="2903-EOD40915"/>
<dbReference type="InterPro" id="IPR000953">
    <property type="entry name" value="Chromo/chromo_shadow_dom"/>
</dbReference>
<feature type="compositionally biased region" description="Low complexity" evidence="1">
    <location>
        <begin position="130"/>
        <end position="143"/>
    </location>
</feature>
<dbReference type="GeneID" id="17286185"/>
<dbReference type="AlphaFoldDB" id="A0A0D3KYT0"/>
<dbReference type="CDD" id="cd00024">
    <property type="entry name" value="CD_CSD"/>
    <property type="match status" value="1"/>
</dbReference>
<dbReference type="PROSITE" id="PS50013">
    <property type="entry name" value="CHROMO_2"/>
    <property type="match status" value="1"/>
</dbReference>
<protein>
    <recommendedName>
        <fullName evidence="2">Chromo domain-containing protein</fullName>
    </recommendedName>
</protein>
<evidence type="ECO:0000259" key="2">
    <source>
        <dbReference type="PROSITE" id="PS50013"/>
    </source>
</evidence>
<dbReference type="EnsemblProtists" id="EOD40915">
    <property type="protein sequence ID" value="EOD40915"/>
    <property type="gene ID" value="EMIHUDRAFT_222328"/>
</dbReference>
<proteinExistence type="predicted"/>
<dbReference type="Proteomes" id="UP000013827">
    <property type="component" value="Unassembled WGS sequence"/>
</dbReference>
<reference evidence="4" key="1">
    <citation type="journal article" date="2013" name="Nature">
        <title>Pan genome of the phytoplankton Emiliania underpins its global distribution.</title>
        <authorList>
            <person name="Read B.A."/>
            <person name="Kegel J."/>
            <person name="Klute M.J."/>
            <person name="Kuo A."/>
            <person name="Lefebvre S.C."/>
            <person name="Maumus F."/>
            <person name="Mayer C."/>
            <person name="Miller J."/>
            <person name="Monier A."/>
            <person name="Salamov A."/>
            <person name="Young J."/>
            <person name="Aguilar M."/>
            <person name="Claverie J.M."/>
            <person name="Frickenhaus S."/>
            <person name="Gonzalez K."/>
            <person name="Herman E.K."/>
            <person name="Lin Y.C."/>
            <person name="Napier J."/>
            <person name="Ogata H."/>
            <person name="Sarno A.F."/>
            <person name="Shmutz J."/>
            <person name="Schroeder D."/>
            <person name="de Vargas C."/>
            <person name="Verret F."/>
            <person name="von Dassow P."/>
            <person name="Valentin K."/>
            <person name="Van de Peer Y."/>
            <person name="Wheeler G."/>
            <person name="Dacks J.B."/>
            <person name="Delwiche C.F."/>
            <person name="Dyhrman S.T."/>
            <person name="Glockner G."/>
            <person name="John U."/>
            <person name="Richards T."/>
            <person name="Worden A.Z."/>
            <person name="Zhang X."/>
            <person name="Grigoriev I.V."/>
            <person name="Allen A.E."/>
            <person name="Bidle K."/>
            <person name="Borodovsky M."/>
            <person name="Bowler C."/>
            <person name="Brownlee C."/>
            <person name="Cock J.M."/>
            <person name="Elias M."/>
            <person name="Gladyshev V.N."/>
            <person name="Groth M."/>
            <person name="Guda C."/>
            <person name="Hadaegh A."/>
            <person name="Iglesias-Rodriguez M.D."/>
            <person name="Jenkins J."/>
            <person name="Jones B.M."/>
            <person name="Lawson T."/>
            <person name="Leese F."/>
            <person name="Lindquist E."/>
            <person name="Lobanov A."/>
            <person name="Lomsadze A."/>
            <person name="Malik S.B."/>
            <person name="Marsh M.E."/>
            <person name="Mackinder L."/>
            <person name="Mock T."/>
            <person name="Mueller-Roeber B."/>
            <person name="Pagarete A."/>
            <person name="Parker M."/>
            <person name="Probert I."/>
            <person name="Quesneville H."/>
            <person name="Raines C."/>
            <person name="Rensing S.A."/>
            <person name="Riano-Pachon D.M."/>
            <person name="Richier S."/>
            <person name="Rokitta S."/>
            <person name="Shiraiwa Y."/>
            <person name="Soanes D.M."/>
            <person name="van der Giezen M."/>
            <person name="Wahlund T.M."/>
            <person name="Williams B."/>
            <person name="Wilson W."/>
            <person name="Wolfe G."/>
            <person name="Wurch L.L."/>
        </authorList>
    </citation>
    <scope>NUCLEOTIDE SEQUENCE</scope>
</reference>
<dbReference type="KEGG" id="ehx:EMIHUDRAFT_222328"/>
<dbReference type="SUPFAM" id="SSF54160">
    <property type="entry name" value="Chromo domain-like"/>
    <property type="match status" value="1"/>
</dbReference>
<feature type="compositionally biased region" description="Basic and acidic residues" evidence="1">
    <location>
        <begin position="93"/>
        <end position="105"/>
    </location>
</feature>
<feature type="compositionally biased region" description="Polar residues" evidence="1">
    <location>
        <begin position="221"/>
        <end position="231"/>
    </location>
</feature>
<keyword evidence="4" id="KW-1185">Reference proteome</keyword>
<dbReference type="HOGENOM" id="CLU_552572_0_0_1"/>
<accession>A0A0D3KYT0</accession>
<name>A0A0D3KYT0_EMIH1</name>
<reference evidence="3" key="2">
    <citation type="submission" date="2024-10" db="UniProtKB">
        <authorList>
            <consortium name="EnsemblProtists"/>
        </authorList>
    </citation>
    <scope>IDENTIFICATION</scope>
</reference>
<evidence type="ECO:0000313" key="3">
    <source>
        <dbReference type="EnsemblProtists" id="EOD40915"/>
    </source>
</evidence>
<feature type="compositionally biased region" description="Low complexity" evidence="1">
    <location>
        <begin position="106"/>
        <end position="117"/>
    </location>
</feature>
<feature type="compositionally biased region" description="Basic and acidic residues" evidence="1">
    <location>
        <begin position="144"/>
        <end position="181"/>
    </location>
</feature>
<dbReference type="RefSeq" id="XP_005793344.1">
    <property type="nucleotide sequence ID" value="XM_005793287.1"/>
</dbReference>
<feature type="compositionally biased region" description="Polar residues" evidence="1">
    <location>
        <begin position="1"/>
        <end position="15"/>
    </location>
</feature>